<evidence type="ECO:0000313" key="2">
    <source>
        <dbReference type="Proteomes" id="UP000683360"/>
    </source>
</evidence>
<accession>A0A8S3SVZ5</accession>
<dbReference type="GO" id="GO:0016874">
    <property type="term" value="F:ligase activity"/>
    <property type="evidence" value="ECO:0007669"/>
    <property type="project" value="UniProtKB-KW"/>
</dbReference>
<dbReference type="OrthoDB" id="70224at2759"/>
<dbReference type="Gene3D" id="3.40.50.10300">
    <property type="entry name" value="CoaB-like"/>
    <property type="match status" value="2"/>
</dbReference>
<keyword evidence="1" id="KW-0436">Ligase</keyword>
<gene>
    <name evidence="1" type="ORF">MEDL_38913</name>
</gene>
<evidence type="ECO:0000313" key="1">
    <source>
        <dbReference type="EMBL" id="CAG2225774.1"/>
    </source>
</evidence>
<dbReference type="AlphaFoldDB" id="A0A8S3SVZ5"/>
<dbReference type="EC" id="6.3.2.51" evidence="1"/>
<organism evidence="1 2">
    <name type="scientific">Mytilus edulis</name>
    <name type="common">Blue mussel</name>
    <dbReference type="NCBI Taxonomy" id="6550"/>
    <lineage>
        <taxon>Eukaryota</taxon>
        <taxon>Metazoa</taxon>
        <taxon>Spiralia</taxon>
        <taxon>Lophotrochozoa</taxon>
        <taxon>Mollusca</taxon>
        <taxon>Bivalvia</taxon>
        <taxon>Autobranchia</taxon>
        <taxon>Pteriomorphia</taxon>
        <taxon>Mytilida</taxon>
        <taxon>Mytiloidea</taxon>
        <taxon>Mytilidae</taxon>
        <taxon>Mytilinae</taxon>
        <taxon>Mytilus</taxon>
    </lineage>
</organism>
<dbReference type="SUPFAM" id="SSF102645">
    <property type="entry name" value="CoaB-like"/>
    <property type="match status" value="1"/>
</dbReference>
<name>A0A8S3SVZ5_MYTED</name>
<protein>
    <submittedName>
        <fullName evidence="1">PPCS</fullName>
        <ecNumber evidence="1">6.3.2.51</ecNumber>
    </submittedName>
</protein>
<keyword evidence="2" id="KW-1185">Reference proteome</keyword>
<dbReference type="EMBL" id="CAJPWZ010001860">
    <property type="protein sequence ID" value="CAG2225774.1"/>
    <property type="molecule type" value="Genomic_DNA"/>
</dbReference>
<proteinExistence type="predicted"/>
<comment type="caution">
    <text evidence="1">The sequence shown here is derived from an EMBL/GenBank/DDBJ whole genome shotgun (WGS) entry which is preliminary data.</text>
</comment>
<reference evidence="1" key="1">
    <citation type="submission" date="2021-03" db="EMBL/GenBank/DDBJ databases">
        <authorList>
            <person name="Bekaert M."/>
        </authorList>
    </citation>
    <scope>NUCLEOTIDE SEQUENCE</scope>
</reference>
<dbReference type="Proteomes" id="UP000683360">
    <property type="component" value="Unassembled WGS sequence"/>
</dbReference>
<dbReference type="InterPro" id="IPR035929">
    <property type="entry name" value="CoaB-like_sf"/>
</dbReference>
<sequence length="266" mass="30519">MATTWKDFLDQTEKPDKFDEKSKEIIEFVKFQLRSKRNIVLVTSGGTTVPLESKTVRFLDNFSVGTRGALSTEYFLKRGYAVIFLTRNRGLRPFLRHVPKTNILDLLTITDNKDVKVKPEYEQKILKVLQTYQEIKNENLLLTVEFQTLSDYLQLLKACSFALQPAGNQAVLYLAAAVSDFYIPKDLMLETDKDLLISKALQAIDKYQHQIVIANLLETRKKEIFVVTKETQDCVSLSDADIKNGKEIEELIIDCLVERHSQFCSV</sequence>